<dbReference type="EMBL" id="HG994373">
    <property type="protein sequence ID" value="CAF1736360.1"/>
    <property type="molecule type" value="Genomic_DNA"/>
</dbReference>
<name>A0A816J6L0_BRANA</name>
<evidence type="ECO:0000313" key="2">
    <source>
        <dbReference type="EMBL" id="CAF1736360.1"/>
    </source>
</evidence>
<feature type="region of interest" description="Disordered" evidence="1">
    <location>
        <begin position="1"/>
        <end position="72"/>
    </location>
</feature>
<dbReference type="AlphaFoldDB" id="A0A816J6L0"/>
<feature type="non-terminal residue" evidence="2">
    <location>
        <position position="72"/>
    </location>
</feature>
<feature type="compositionally biased region" description="Basic residues" evidence="1">
    <location>
        <begin position="61"/>
        <end position="72"/>
    </location>
</feature>
<evidence type="ECO:0000256" key="1">
    <source>
        <dbReference type="SAM" id="MobiDB-lite"/>
    </source>
</evidence>
<sequence>MNHLFTNLTEAPDAAETSPAMSSSRAEPPPIRTSTPEPAICRKESEWTWRSTNKDEGKKNERLRRRSSRSRA</sequence>
<feature type="compositionally biased region" description="Basic and acidic residues" evidence="1">
    <location>
        <begin position="40"/>
        <end position="60"/>
    </location>
</feature>
<protein>
    <submittedName>
        <fullName evidence="2">(rape) hypothetical protein</fullName>
    </submittedName>
</protein>
<proteinExistence type="predicted"/>
<gene>
    <name evidence="2" type="ORF">DARMORV10_C09P29780.1</name>
</gene>
<reference evidence="2" key="1">
    <citation type="submission" date="2021-01" db="EMBL/GenBank/DDBJ databases">
        <authorList>
            <consortium name="Genoscope - CEA"/>
            <person name="William W."/>
        </authorList>
    </citation>
    <scope>NUCLEOTIDE SEQUENCE</scope>
</reference>
<organism evidence="2">
    <name type="scientific">Brassica napus</name>
    <name type="common">Rape</name>
    <dbReference type="NCBI Taxonomy" id="3708"/>
    <lineage>
        <taxon>Eukaryota</taxon>
        <taxon>Viridiplantae</taxon>
        <taxon>Streptophyta</taxon>
        <taxon>Embryophyta</taxon>
        <taxon>Tracheophyta</taxon>
        <taxon>Spermatophyta</taxon>
        <taxon>Magnoliopsida</taxon>
        <taxon>eudicotyledons</taxon>
        <taxon>Gunneridae</taxon>
        <taxon>Pentapetalae</taxon>
        <taxon>rosids</taxon>
        <taxon>malvids</taxon>
        <taxon>Brassicales</taxon>
        <taxon>Brassicaceae</taxon>
        <taxon>Brassiceae</taxon>
        <taxon>Brassica</taxon>
    </lineage>
</organism>
<accession>A0A816J6L0</accession>
<dbReference type="Proteomes" id="UP001295469">
    <property type="component" value="Chromosome C09"/>
</dbReference>